<name>A0ABW5I5Y4_9PSEU</name>
<comment type="caution">
    <text evidence="2">The sequence shown here is derived from an EMBL/GenBank/DDBJ whole genome shotgun (WGS) entry which is preliminary data.</text>
</comment>
<gene>
    <name evidence="2" type="ORF">ACFSUT_31190</name>
</gene>
<feature type="compositionally biased region" description="Basic residues" evidence="1">
    <location>
        <begin position="222"/>
        <end position="233"/>
    </location>
</feature>
<dbReference type="EMBL" id="JBHUKQ010000015">
    <property type="protein sequence ID" value="MFD2484776.1"/>
    <property type="molecule type" value="Genomic_DNA"/>
</dbReference>
<feature type="region of interest" description="Disordered" evidence="1">
    <location>
        <begin position="220"/>
        <end position="241"/>
    </location>
</feature>
<evidence type="ECO:0000256" key="1">
    <source>
        <dbReference type="SAM" id="MobiDB-lite"/>
    </source>
</evidence>
<dbReference type="Proteomes" id="UP001597542">
    <property type="component" value="Unassembled WGS sequence"/>
</dbReference>
<evidence type="ECO:0000313" key="3">
    <source>
        <dbReference type="Proteomes" id="UP001597542"/>
    </source>
</evidence>
<evidence type="ECO:0000313" key="2">
    <source>
        <dbReference type="EMBL" id="MFD2484776.1"/>
    </source>
</evidence>
<reference evidence="3" key="1">
    <citation type="journal article" date="2019" name="Int. J. Syst. Evol. Microbiol.">
        <title>The Global Catalogue of Microorganisms (GCM) 10K type strain sequencing project: providing services to taxonomists for standard genome sequencing and annotation.</title>
        <authorList>
            <consortium name="The Broad Institute Genomics Platform"/>
            <consortium name="The Broad Institute Genome Sequencing Center for Infectious Disease"/>
            <person name="Wu L."/>
            <person name="Ma J."/>
        </authorList>
    </citation>
    <scope>NUCLEOTIDE SEQUENCE [LARGE SCALE GENOMIC DNA]</scope>
    <source>
        <strain evidence="3">CGMCC 4.7638</strain>
    </source>
</reference>
<keyword evidence="3" id="KW-1185">Reference proteome</keyword>
<organism evidence="2 3">
    <name type="scientific">Amycolatopsis albidoflavus</name>
    <dbReference type="NCBI Taxonomy" id="102226"/>
    <lineage>
        <taxon>Bacteria</taxon>
        <taxon>Bacillati</taxon>
        <taxon>Actinomycetota</taxon>
        <taxon>Actinomycetes</taxon>
        <taxon>Pseudonocardiales</taxon>
        <taxon>Pseudonocardiaceae</taxon>
        <taxon>Amycolatopsis</taxon>
    </lineage>
</organism>
<proteinExistence type="predicted"/>
<evidence type="ECO:0008006" key="4">
    <source>
        <dbReference type="Google" id="ProtNLM"/>
    </source>
</evidence>
<accession>A0ABW5I5Y4</accession>
<protein>
    <recommendedName>
        <fullName evidence="4">Restriction endonuclease</fullName>
    </recommendedName>
</protein>
<dbReference type="RefSeq" id="WP_344276107.1">
    <property type="nucleotide sequence ID" value="NZ_BAAAHV010000012.1"/>
</dbReference>
<sequence>MTDQELFSRHYLRTWLEKRQREALAEVQQVSADEILARPHEQVAEEIIDRYLVPEPRLDRDAMTGEVGDQQVDISGDPTRVVSNRSRSFHVPGSRIVFRVPYTGLTDVLYMQASTYSLAPPHASVTDGYVSVSRDVPADVLERERDSIVAALKAEITKIDTHLDYSRSDIAAAKEQLRARVARAAQARRMKVLADRDTEAILGVPLHRDQEAVKTYRVQPVSRRKVKPTRQSRPHQPFAPEPAITADDFAHIIGDIVTTTRMFERLALTYADQREERLRDQILTTLHSIYGAATGETFSKRGKTDIYLPWDGGAVFLAECKWWSGPKNFAGHDLPQLLDRYVTWRDTRAAMVVFIRNKNATAVIADAENIVRAHPRYLRDAAALDGTPVFVLHKDGDPDREITLALVTVAVHD</sequence>